<dbReference type="Pfam" id="PF09903">
    <property type="entry name" value="DUF2130"/>
    <property type="match status" value="1"/>
</dbReference>
<dbReference type="PATRIC" id="fig|1635277.3.peg.528"/>
<accession>A0A101I2A8</accession>
<name>A0A101I2A8_UNCT6</name>
<dbReference type="AlphaFoldDB" id="A0A101I2A8"/>
<dbReference type="Proteomes" id="UP000053467">
    <property type="component" value="Unassembled WGS sequence"/>
</dbReference>
<evidence type="ECO:0000313" key="3">
    <source>
        <dbReference type="Proteomes" id="UP000053467"/>
    </source>
</evidence>
<evidence type="ECO:0000256" key="1">
    <source>
        <dbReference type="SAM" id="Coils"/>
    </source>
</evidence>
<sequence length="406" mass="48645">MKKTIIVCPNCKTEIDVEEVLYFQIEKKLKNSLEKEYNEKKENLKKEREIIEREKENIQKRIEKEVNEKISEEKKEMEKKLKKQIEDSFQEQIKILNDELLEKTNKIKELNRTKAEIERLKREKDELKDKITLELEKKYTEQINEEKRKIEKNEQEKNYLVLKEKEKIIEDLKKQLEEAQRKAEQGSVQLQGEVQELEIENLLKETFFEDKIEPIKKGERGADILQTVIENGFEIGRIYYESKRTKNFKKEWIKKFKEDNLEKKADILVLVTEVFPEGQKSFFNQDGVWICSLKELKGVAFVLRFMLIQVYYQKKIQTGKKEKSEIVYEYLTSVEFKNQFESIVAGFLELQKGYNEEKNKIQKIWKEREKQLEKILSSTIGIYGSLKGYIGSSMKEIKQLEFEEND</sequence>
<proteinExistence type="predicted"/>
<keyword evidence="1" id="KW-0175">Coiled coil</keyword>
<reference evidence="3" key="1">
    <citation type="journal article" date="2015" name="MBio">
        <title>Genome-Resolved Metagenomic Analysis Reveals Roles for Candidate Phyla and Other Microbial Community Members in Biogeochemical Transformations in Oil Reservoirs.</title>
        <authorList>
            <person name="Hu P."/>
            <person name="Tom L."/>
            <person name="Singh A."/>
            <person name="Thomas B.C."/>
            <person name="Baker B.J."/>
            <person name="Piceno Y.M."/>
            <person name="Andersen G.L."/>
            <person name="Banfield J.F."/>
        </authorList>
    </citation>
    <scope>NUCLEOTIDE SEQUENCE [LARGE SCALE GENOMIC DNA]</scope>
</reference>
<protein>
    <recommendedName>
        <fullName evidence="4">DUF2130 domain-containing protein</fullName>
    </recommendedName>
</protein>
<organism evidence="2 3">
    <name type="scientific">candidate division TA06 bacterium 34_109</name>
    <dbReference type="NCBI Taxonomy" id="1635277"/>
    <lineage>
        <taxon>Bacteria</taxon>
        <taxon>Bacteria division TA06</taxon>
    </lineage>
</organism>
<dbReference type="EMBL" id="LGGX01000016">
    <property type="protein sequence ID" value="KUK86535.1"/>
    <property type="molecule type" value="Genomic_DNA"/>
</dbReference>
<dbReference type="InterPro" id="IPR019219">
    <property type="entry name" value="DUF2130"/>
</dbReference>
<evidence type="ECO:0008006" key="4">
    <source>
        <dbReference type="Google" id="ProtNLM"/>
    </source>
</evidence>
<feature type="coiled-coil region" evidence="1">
    <location>
        <begin position="23"/>
        <end position="200"/>
    </location>
</feature>
<evidence type="ECO:0000313" key="2">
    <source>
        <dbReference type="EMBL" id="KUK86535.1"/>
    </source>
</evidence>
<gene>
    <name evidence="2" type="ORF">XE03_1411</name>
</gene>
<comment type="caution">
    <text evidence="2">The sequence shown here is derived from an EMBL/GenBank/DDBJ whole genome shotgun (WGS) entry which is preliminary data.</text>
</comment>